<dbReference type="GO" id="GO:0004497">
    <property type="term" value="F:monooxygenase activity"/>
    <property type="evidence" value="ECO:0007669"/>
    <property type="project" value="UniProtKB-KW"/>
</dbReference>
<dbReference type="GO" id="GO:0016705">
    <property type="term" value="F:oxidoreductase activity, acting on paired donors, with incorporation or reduction of molecular oxygen"/>
    <property type="evidence" value="ECO:0007669"/>
    <property type="project" value="InterPro"/>
</dbReference>
<dbReference type="PANTHER" id="PTHR46696">
    <property type="entry name" value="P450, PUTATIVE (EUROFUNG)-RELATED"/>
    <property type="match status" value="1"/>
</dbReference>
<keyword evidence="5" id="KW-1185">Reference proteome</keyword>
<dbReference type="OrthoDB" id="9801155at2"/>
<name>A0A0R3KXF6_9BRAD</name>
<keyword evidence="3" id="KW-0408">Iron</keyword>
<dbReference type="RefSeq" id="WP_057839280.1">
    <property type="nucleotide sequence ID" value="NZ_LLXZ01000190.1"/>
</dbReference>
<dbReference type="SUPFAM" id="SSF48264">
    <property type="entry name" value="Cytochrome P450"/>
    <property type="match status" value="1"/>
</dbReference>
<accession>A0A0R3KXF6</accession>
<comment type="cofactor">
    <cofactor evidence="1">
        <name>heme</name>
        <dbReference type="ChEBI" id="CHEBI:30413"/>
    </cofactor>
</comment>
<evidence type="ECO:0000313" key="5">
    <source>
        <dbReference type="Proteomes" id="UP000050863"/>
    </source>
</evidence>
<evidence type="ECO:0000256" key="1">
    <source>
        <dbReference type="ARBA" id="ARBA00001971"/>
    </source>
</evidence>
<protein>
    <submittedName>
        <fullName evidence="4">Cytochrome</fullName>
    </submittedName>
</protein>
<keyword evidence="3" id="KW-0560">Oxidoreductase</keyword>
<comment type="caution">
    <text evidence="4">The sequence shown here is derived from an EMBL/GenBank/DDBJ whole genome shotgun (WGS) entry which is preliminary data.</text>
</comment>
<keyword evidence="3" id="KW-0349">Heme</keyword>
<dbReference type="GO" id="GO:0005506">
    <property type="term" value="F:iron ion binding"/>
    <property type="evidence" value="ECO:0007669"/>
    <property type="project" value="InterPro"/>
</dbReference>
<proteinExistence type="inferred from homology"/>
<reference evidence="4 5" key="1">
    <citation type="submission" date="2014-03" db="EMBL/GenBank/DDBJ databases">
        <title>Bradyrhizobium valentinum sp. nov., isolated from effective nodules of Lupinus mariae-josephae, a lupine endemic of basic-lime soils in Eastern Spain.</title>
        <authorList>
            <person name="Duran D."/>
            <person name="Rey L."/>
            <person name="Navarro A."/>
            <person name="Busquets A."/>
            <person name="Imperial J."/>
            <person name="Ruiz-Argueso T."/>
        </authorList>
    </citation>
    <scope>NUCLEOTIDE SEQUENCE [LARGE SCALE GENOMIC DNA]</scope>
    <source>
        <strain evidence="4 5">PAC68</strain>
    </source>
</reference>
<dbReference type="Gene3D" id="1.10.630.10">
    <property type="entry name" value="Cytochrome P450"/>
    <property type="match status" value="1"/>
</dbReference>
<dbReference type="PANTHER" id="PTHR46696:SF1">
    <property type="entry name" value="CYTOCHROME P450 YJIB-RELATED"/>
    <property type="match status" value="1"/>
</dbReference>
<dbReference type="EMBL" id="LLXZ01000190">
    <property type="protein sequence ID" value="KRQ97589.1"/>
    <property type="molecule type" value="Genomic_DNA"/>
</dbReference>
<sequence length="390" mass="43231">MSNAPHFDIDVPAFWADPYPALAKMRKETPIAFVPQLGSTVFTRRDDIFTQEKRIDVFSSHQPNGLMNVLMGHNMMRKDGDAHMSERQAMFPAVSPRTVRDTWVRQFQAHADRILDELAPQGAADLCKALALPLSAECLKDVTGLTNMRFQDMDAWSQAMIDGIANYTGNKEVEARCHAATAGIDAAIDDMIPVVKKHPNTSILSVLLASGQNMDSIRANIKLAISGGQNEPRDAIAGATWALLTHPEQLALVREGKAKWIDVFEEYARWIAPIQMSPRRVAKPWTYGGIDFEPEDRVFFMFGSANRDEACFAEPDRFDITRDTQKSIAFGAGPHYCAGAFASRAMVADVALPSLFARLKGLRLDENEPVRIGGWAFRGLLNLPVKWDAG</sequence>
<organism evidence="4 5">
    <name type="scientific">Bradyrhizobium jicamae</name>
    <dbReference type="NCBI Taxonomy" id="280332"/>
    <lineage>
        <taxon>Bacteria</taxon>
        <taxon>Pseudomonadati</taxon>
        <taxon>Pseudomonadota</taxon>
        <taxon>Alphaproteobacteria</taxon>
        <taxon>Hyphomicrobiales</taxon>
        <taxon>Nitrobacteraceae</taxon>
        <taxon>Bradyrhizobium</taxon>
    </lineage>
</organism>
<dbReference type="InterPro" id="IPR017972">
    <property type="entry name" value="Cyt_P450_CS"/>
</dbReference>
<keyword evidence="3" id="KW-0479">Metal-binding</keyword>
<dbReference type="PROSITE" id="PS00086">
    <property type="entry name" value="CYTOCHROME_P450"/>
    <property type="match status" value="1"/>
</dbReference>
<gene>
    <name evidence="4" type="ORF">CQ12_36395</name>
</gene>
<dbReference type="InterPro" id="IPR001128">
    <property type="entry name" value="Cyt_P450"/>
</dbReference>
<comment type="similarity">
    <text evidence="2 3">Belongs to the cytochrome P450 family.</text>
</comment>
<dbReference type="GO" id="GO:0020037">
    <property type="term" value="F:heme binding"/>
    <property type="evidence" value="ECO:0007669"/>
    <property type="project" value="InterPro"/>
</dbReference>
<dbReference type="Proteomes" id="UP000050863">
    <property type="component" value="Unassembled WGS sequence"/>
</dbReference>
<evidence type="ECO:0000313" key="4">
    <source>
        <dbReference type="EMBL" id="KRQ97589.1"/>
    </source>
</evidence>
<dbReference type="Pfam" id="PF00067">
    <property type="entry name" value="p450"/>
    <property type="match status" value="1"/>
</dbReference>
<evidence type="ECO:0000256" key="3">
    <source>
        <dbReference type="RuleBase" id="RU000461"/>
    </source>
</evidence>
<dbReference type="InterPro" id="IPR002397">
    <property type="entry name" value="Cyt_P450_B"/>
</dbReference>
<dbReference type="InterPro" id="IPR036396">
    <property type="entry name" value="Cyt_P450_sf"/>
</dbReference>
<evidence type="ECO:0000256" key="2">
    <source>
        <dbReference type="ARBA" id="ARBA00010617"/>
    </source>
</evidence>
<keyword evidence="3" id="KW-0503">Monooxygenase</keyword>
<dbReference type="PRINTS" id="PR00359">
    <property type="entry name" value="BP450"/>
</dbReference>
<dbReference type="STRING" id="280332.CQ12_36395"/>
<dbReference type="AlphaFoldDB" id="A0A0R3KXF6"/>